<dbReference type="Gene3D" id="1.10.1740.10">
    <property type="match status" value="1"/>
</dbReference>
<dbReference type="InterPro" id="IPR014284">
    <property type="entry name" value="RNA_pol_sigma-70_dom"/>
</dbReference>
<dbReference type="AlphaFoldDB" id="W7UIL2"/>
<dbReference type="GO" id="GO:0006352">
    <property type="term" value="P:DNA-templated transcription initiation"/>
    <property type="evidence" value="ECO:0007669"/>
    <property type="project" value="InterPro"/>
</dbReference>
<keyword evidence="4" id="KW-0238">DNA-binding</keyword>
<keyword evidence="5" id="KW-0804">Transcription</keyword>
<dbReference type="Pfam" id="PF04542">
    <property type="entry name" value="Sigma70_r2"/>
    <property type="match status" value="1"/>
</dbReference>
<dbReference type="RefSeq" id="WP_019678591.1">
    <property type="nucleotide sequence ID" value="NZ_ATAX01000024.1"/>
</dbReference>
<dbReference type="InterPro" id="IPR013325">
    <property type="entry name" value="RNA_pol_sigma_r2"/>
</dbReference>
<feature type="domain" description="RNA polymerase sigma-70 region 2" evidence="6">
    <location>
        <begin position="21"/>
        <end position="84"/>
    </location>
</feature>
<reference evidence="7 8" key="1">
    <citation type="journal article" date="2014" name="PLoS ONE">
        <title>Rumen cellulosomics: divergent fiber-degrading strategies revealed by comparative genome-wide analysis of six ruminococcal strains.</title>
        <authorList>
            <person name="Dassa B."/>
            <person name="Borovok I."/>
            <person name="Ruimy-Israeli V."/>
            <person name="Lamed R."/>
            <person name="Flint H.J."/>
            <person name="Duncan S.H."/>
            <person name="Henrissat B."/>
            <person name="Coutinho P."/>
            <person name="Morrison M."/>
            <person name="Mosoni P."/>
            <person name="Yeoman C.J."/>
            <person name="White B.A."/>
            <person name="Bayer E.A."/>
        </authorList>
    </citation>
    <scope>NUCLEOTIDE SEQUENCE [LARGE SCALE GENOMIC DNA]</scope>
    <source>
        <strain evidence="7 8">007c</strain>
    </source>
</reference>
<evidence type="ECO:0000313" key="8">
    <source>
        <dbReference type="Proteomes" id="UP000019365"/>
    </source>
</evidence>
<dbReference type="PATRIC" id="fig|1341157.4.peg.1638"/>
<evidence type="ECO:0000256" key="3">
    <source>
        <dbReference type="ARBA" id="ARBA00023082"/>
    </source>
</evidence>
<accession>W7UIL2</accession>
<keyword evidence="2" id="KW-0805">Transcription regulation</keyword>
<sequence>MTDEDIREIMHHSPDTGFRALFEKYHRYVYTIVHRILSEKGCSKDIDDCVVDVFSDVIIHYDTSSEGSLQAYLGTSAKNKAISLKKSILSKTSNSVSIEDSELELADNSSLADNYERSELVSILLDKIDTLGKPDSDIIINKFFFSRNSREISDIVGLSPAAVRVRCRRALKKLKKLLEPLDITL</sequence>
<dbReference type="InterPro" id="IPR039425">
    <property type="entry name" value="RNA_pol_sigma-70-like"/>
</dbReference>
<keyword evidence="3" id="KW-0731">Sigma factor</keyword>
<dbReference type="Gene3D" id="1.10.10.10">
    <property type="entry name" value="Winged helix-like DNA-binding domain superfamily/Winged helix DNA-binding domain"/>
    <property type="match status" value="1"/>
</dbReference>
<dbReference type="GO" id="GO:0016987">
    <property type="term" value="F:sigma factor activity"/>
    <property type="evidence" value="ECO:0007669"/>
    <property type="project" value="UniProtKB-KW"/>
</dbReference>
<dbReference type="PANTHER" id="PTHR43133">
    <property type="entry name" value="RNA POLYMERASE ECF-TYPE SIGMA FACTO"/>
    <property type="match status" value="1"/>
</dbReference>
<organism evidence="7 8">
    <name type="scientific">Ruminococcus flavefaciens 007c</name>
    <dbReference type="NCBI Taxonomy" id="1341157"/>
    <lineage>
        <taxon>Bacteria</taxon>
        <taxon>Bacillati</taxon>
        <taxon>Bacillota</taxon>
        <taxon>Clostridia</taxon>
        <taxon>Eubacteriales</taxon>
        <taxon>Oscillospiraceae</taxon>
        <taxon>Ruminococcus</taxon>
    </lineage>
</organism>
<comment type="caution">
    <text evidence="7">The sequence shown here is derived from an EMBL/GenBank/DDBJ whole genome shotgun (WGS) entry which is preliminary data.</text>
</comment>
<evidence type="ECO:0000313" key="7">
    <source>
        <dbReference type="EMBL" id="EWM53613.1"/>
    </source>
</evidence>
<dbReference type="SUPFAM" id="SSF88659">
    <property type="entry name" value="Sigma3 and sigma4 domains of RNA polymerase sigma factors"/>
    <property type="match status" value="1"/>
</dbReference>
<protein>
    <recommendedName>
        <fullName evidence="6">RNA polymerase sigma-70 region 2 domain-containing protein</fullName>
    </recommendedName>
</protein>
<keyword evidence="8" id="KW-1185">Reference proteome</keyword>
<proteinExistence type="inferred from homology"/>
<gene>
    <name evidence="7" type="ORF">RF007C_06015</name>
</gene>
<dbReference type="SUPFAM" id="SSF88946">
    <property type="entry name" value="Sigma2 domain of RNA polymerase sigma factors"/>
    <property type="match status" value="1"/>
</dbReference>
<dbReference type="OrthoDB" id="1820736at2"/>
<dbReference type="InterPro" id="IPR036388">
    <property type="entry name" value="WH-like_DNA-bd_sf"/>
</dbReference>
<name>W7UIL2_RUMFL</name>
<dbReference type="PANTHER" id="PTHR43133:SF8">
    <property type="entry name" value="RNA POLYMERASE SIGMA FACTOR HI_1459-RELATED"/>
    <property type="match status" value="1"/>
</dbReference>
<evidence type="ECO:0000256" key="5">
    <source>
        <dbReference type="ARBA" id="ARBA00023163"/>
    </source>
</evidence>
<dbReference type="GO" id="GO:0003677">
    <property type="term" value="F:DNA binding"/>
    <property type="evidence" value="ECO:0007669"/>
    <property type="project" value="UniProtKB-KW"/>
</dbReference>
<evidence type="ECO:0000256" key="2">
    <source>
        <dbReference type="ARBA" id="ARBA00023015"/>
    </source>
</evidence>
<dbReference type="InterPro" id="IPR013324">
    <property type="entry name" value="RNA_pol_sigma_r3/r4-like"/>
</dbReference>
<evidence type="ECO:0000256" key="1">
    <source>
        <dbReference type="ARBA" id="ARBA00010641"/>
    </source>
</evidence>
<dbReference type="NCBIfam" id="TIGR02937">
    <property type="entry name" value="sigma70-ECF"/>
    <property type="match status" value="1"/>
</dbReference>
<comment type="similarity">
    <text evidence="1">Belongs to the sigma-70 factor family. ECF subfamily.</text>
</comment>
<dbReference type="InterPro" id="IPR007627">
    <property type="entry name" value="RNA_pol_sigma70_r2"/>
</dbReference>
<dbReference type="EMBL" id="ATAX01000024">
    <property type="protein sequence ID" value="EWM53613.1"/>
    <property type="molecule type" value="Genomic_DNA"/>
</dbReference>
<dbReference type="Proteomes" id="UP000019365">
    <property type="component" value="Unassembled WGS sequence"/>
</dbReference>
<evidence type="ECO:0000256" key="4">
    <source>
        <dbReference type="ARBA" id="ARBA00023125"/>
    </source>
</evidence>
<evidence type="ECO:0000259" key="6">
    <source>
        <dbReference type="Pfam" id="PF04542"/>
    </source>
</evidence>
<dbReference type="eggNOG" id="COG1595">
    <property type="taxonomic scope" value="Bacteria"/>
</dbReference>